<dbReference type="GO" id="GO:0005829">
    <property type="term" value="C:cytosol"/>
    <property type="evidence" value="ECO:0007669"/>
    <property type="project" value="TreeGrafter"/>
</dbReference>
<dbReference type="PANTHER" id="PTHR46797:SF1">
    <property type="entry name" value="METHYLPHOSPHONATE SYNTHASE"/>
    <property type="match status" value="1"/>
</dbReference>
<sequence length="120" mass="13515">MSSTNAIIAENIKRLRKLKNLSQKQVSLEMGIPQGQYSLVENGKVMPTIPSLEKIATVFEVSLVEFFKTNSEEENVNLPLLEKIKIIDSLDEDEKQALLKLIDMAISKKKLKDNLSNLIS</sequence>
<dbReference type="SUPFAM" id="SSF47413">
    <property type="entry name" value="lambda repressor-like DNA-binding domains"/>
    <property type="match status" value="1"/>
</dbReference>
<dbReference type="InterPro" id="IPR010982">
    <property type="entry name" value="Lambda_DNA-bd_dom_sf"/>
</dbReference>
<evidence type="ECO:0000259" key="2">
    <source>
        <dbReference type="PROSITE" id="PS50943"/>
    </source>
</evidence>
<dbReference type="PROSITE" id="PS50943">
    <property type="entry name" value="HTH_CROC1"/>
    <property type="match status" value="1"/>
</dbReference>
<keyword evidence="1" id="KW-0238">DNA-binding</keyword>
<dbReference type="Gene3D" id="1.10.260.40">
    <property type="entry name" value="lambda repressor-like DNA-binding domains"/>
    <property type="match status" value="1"/>
</dbReference>
<protein>
    <recommendedName>
        <fullName evidence="2">HTH cro/C1-type domain-containing protein</fullName>
    </recommendedName>
</protein>
<dbReference type="SMART" id="SM00530">
    <property type="entry name" value="HTH_XRE"/>
    <property type="match status" value="1"/>
</dbReference>
<dbReference type="GO" id="GO:0003700">
    <property type="term" value="F:DNA-binding transcription factor activity"/>
    <property type="evidence" value="ECO:0007669"/>
    <property type="project" value="TreeGrafter"/>
</dbReference>
<dbReference type="PANTHER" id="PTHR46797">
    <property type="entry name" value="HTH-TYPE TRANSCRIPTIONAL REGULATOR"/>
    <property type="match status" value="1"/>
</dbReference>
<keyword evidence="4" id="KW-1185">Reference proteome</keyword>
<accession>A0A918K1F3</accession>
<evidence type="ECO:0000313" key="3">
    <source>
        <dbReference type="EMBL" id="GGX35750.1"/>
    </source>
</evidence>
<feature type="domain" description="HTH cro/C1-type" evidence="2">
    <location>
        <begin position="12"/>
        <end position="66"/>
    </location>
</feature>
<dbReference type="InterPro" id="IPR050807">
    <property type="entry name" value="TransReg_Diox_bact_type"/>
</dbReference>
<evidence type="ECO:0000256" key="1">
    <source>
        <dbReference type="ARBA" id="ARBA00023125"/>
    </source>
</evidence>
<dbReference type="RefSeq" id="WP_027414034.1">
    <property type="nucleotide sequence ID" value="NZ_BMWS01000069.1"/>
</dbReference>
<dbReference type="AlphaFoldDB" id="A0A918K1F3"/>
<dbReference type="Proteomes" id="UP000601108">
    <property type="component" value="Unassembled WGS sequence"/>
</dbReference>
<comment type="caution">
    <text evidence="3">The sequence shown here is derived from an EMBL/GenBank/DDBJ whole genome shotgun (WGS) entry which is preliminary data.</text>
</comment>
<evidence type="ECO:0000313" key="4">
    <source>
        <dbReference type="Proteomes" id="UP000601108"/>
    </source>
</evidence>
<proteinExistence type="predicted"/>
<organism evidence="3 4">
    <name type="scientific">Aquimarina muelleri</name>
    <dbReference type="NCBI Taxonomy" id="279356"/>
    <lineage>
        <taxon>Bacteria</taxon>
        <taxon>Pseudomonadati</taxon>
        <taxon>Bacteroidota</taxon>
        <taxon>Flavobacteriia</taxon>
        <taxon>Flavobacteriales</taxon>
        <taxon>Flavobacteriaceae</taxon>
        <taxon>Aquimarina</taxon>
    </lineage>
</organism>
<dbReference type="CDD" id="cd00093">
    <property type="entry name" value="HTH_XRE"/>
    <property type="match status" value="1"/>
</dbReference>
<dbReference type="InterPro" id="IPR001387">
    <property type="entry name" value="Cro/C1-type_HTH"/>
</dbReference>
<dbReference type="GO" id="GO:0003677">
    <property type="term" value="F:DNA binding"/>
    <property type="evidence" value="ECO:0007669"/>
    <property type="project" value="UniProtKB-KW"/>
</dbReference>
<reference evidence="3 4" key="1">
    <citation type="journal article" date="2014" name="Int. J. Syst. Evol. Microbiol.">
        <title>Complete genome sequence of Corynebacterium casei LMG S-19264T (=DSM 44701T), isolated from a smear-ripened cheese.</title>
        <authorList>
            <consortium name="US DOE Joint Genome Institute (JGI-PGF)"/>
            <person name="Walter F."/>
            <person name="Albersmeier A."/>
            <person name="Kalinowski J."/>
            <person name="Ruckert C."/>
        </authorList>
    </citation>
    <scope>NUCLEOTIDE SEQUENCE [LARGE SCALE GENOMIC DNA]</scope>
    <source>
        <strain evidence="3 4">KCTC 12285</strain>
    </source>
</reference>
<gene>
    <name evidence="3" type="ORF">GCM10007384_39640</name>
</gene>
<dbReference type="Pfam" id="PF01381">
    <property type="entry name" value="HTH_3"/>
    <property type="match status" value="1"/>
</dbReference>
<dbReference type="EMBL" id="BMWS01000069">
    <property type="protein sequence ID" value="GGX35750.1"/>
    <property type="molecule type" value="Genomic_DNA"/>
</dbReference>
<name>A0A918K1F3_9FLAO</name>